<keyword evidence="7" id="KW-1185">Reference proteome</keyword>
<evidence type="ECO:0000256" key="1">
    <source>
        <dbReference type="ARBA" id="ARBA00022741"/>
    </source>
</evidence>
<keyword evidence="1" id="KW-0547">Nucleotide-binding</keyword>
<dbReference type="SMART" id="SM00490">
    <property type="entry name" value="HELICc"/>
    <property type="match status" value="1"/>
</dbReference>
<dbReference type="GO" id="GO:0005524">
    <property type="term" value="F:ATP binding"/>
    <property type="evidence" value="ECO:0007669"/>
    <property type="project" value="UniProtKB-KW"/>
</dbReference>
<dbReference type="InterPro" id="IPR001650">
    <property type="entry name" value="Helicase_C-like"/>
</dbReference>
<dbReference type="PROSITE" id="PS51192">
    <property type="entry name" value="HELICASE_ATP_BIND_1"/>
    <property type="match status" value="1"/>
</dbReference>
<evidence type="ECO:0000256" key="2">
    <source>
        <dbReference type="ARBA" id="ARBA00022840"/>
    </source>
</evidence>
<dbReference type="RefSeq" id="WP_268239578.1">
    <property type="nucleotide sequence ID" value="NZ_BMOS01000005.1"/>
</dbReference>
<sequence>MRICLATPRADVVRELKPRLEKAFQDIPIQALYGGSKDKHKHAQLLIATTHQLLRYEDAFDVMVIDEVDAFPFHADPALPFAEKRSRKSTCTTIYLTATPREVLKTKILRDKLAHVFVPVRYHGHPLPVPQLKMWLALNKELPKQNASNPLFRWLLNRRNPERQLLLFLPTVELTNQLKTPFTNLMLEHKLINHPDELDAVHAADPDREAKVMSFRDKKLKVILTTTILERGVTFPSVDVAILDAGHDVFDEAALVQIAGRAGRNANDPTGEVMFFHDGKTEAMLAAIYSIKQMNKRGGF</sequence>
<evidence type="ECO:0008006" key="8">
    <source>
        <dbReference type="Google" id="ProtNLM"/>
    </source>
</evidence>
<dbReference type="EMBL" id="BMOS01000005">
    <property type="protein sequence ID" value="GGN53624.1"/>
    <property type="molecule type" value="Genomic_DNA"/>
</dbReference>
<dbReference type="GO" id="GO:0006310">
    <property type="term" value="P:DNA recombination"/>
    <property type="evidence" value="ECO:0007669"/>
    <property type="project" value="TreeGrafter"/>
</dbReference>
<proteinExistence type="predicted"/>
<evidence type="ECO:0000259" key="5">
    <source>
        <dbReference type="PROSITE" id="PS51194"/>
    </source>
</evidence>
<dbReference type="SUPFAM" id="SSF52540">
    <property type="entry name" value="P-loop containing nucleoside triphosphate hydrolases"/>
    <property type="match status" value="1"/>
</dbReference>
<keyword evidence="3" id="KW-0238">DNA-binding</keyword>
<reference evidence="6" key="2">
    <citation type="submission" date="2020-09" db="EMBL/GenBank/DDBJ databases">
        <authorList>
            <person name="Sun Q."/>
            <person name="Ohkuma M."/>
        </authorList>
    </citation>
    <scope>NUCLEOTIDE SEQUENCE</scope>
    <source>
        <strain evidence="6">JCM 17251</strain>
    </source>
</reference>
<dbReference type="Proteomes" id="UP000624041">
    <property type="component" value="Unassembled WGS sequence"/>
</dbReference>
<dbReference type="Pfam" id="PF00271">
    <property type="entry name" value="Helicase_C"/>
    <property type="match status" value="1"/>
</dbReference>
<comment type="caution">
    <text evidence="6">The sequence shown here is derived from an EMBL/GenBank/DDBJ whole genome shotgun (WGS) entry which is preliminary data.</text>
</comment>
<dbReference type="GO" id="GO:0003677">
    <property type="term" value="F:DNA binding"/>
    <property type="evidence" value="ECO:0007669"/>
    <property type="project" value="UniProtKB-KW"/>
</dbReference>
<name>A0A917XUC5_9BACI</name>
<gene>
    <name evidence="6" type="ORF">GCM10007971_10300</name>
</gene>
<evidence type="ECO:0000313" key="6">
    <source>
        <dbReference type="EMBL" id="GGN53624.1"/>
    </source>
</evidence>
<reference evidence="6" key="1">
    <citation type="journal article" date="2014" name="Int. J. Syst. Evol. Microbiol.">
        <title>Complete genome sequence of Corynebacterium casei LMG S-19264T (=DSM 44701T), isolated from a smear-ripened cheese.</title>
        <authorList>
            <consortium name="US DOE Joint Genome Institute (JGI-PGF)"/>
            <person name="Walter F."/>
            <person name="Albersmeier A."/>
            <person name="Kalinowski J."/>
            <person name="Ruckert C."/>
        </authorList>
    </citation>
    <scope>NUCLEOTIDE SEQUENCE</scope>
    <source>
        <strain evidence="6">JCM 17251</strain>
    </source>
</reference>
<protein>
    <recommendedName>
        <fullName evidence="8">DNA/RNA helicase</fullName>
    </recommendedName>
</protein>
<dbReference type="GO" id="GO:0006270">
    <property type="term" value="P:DNA replication initiation"/>
    <property type="evidence" value="ECO:0007669"/>
    <property type="project" value="TreeGrafter"/>
</dbReference>
<feature type="domain" description="Helicase ATP-binding" evidence="4">
    <location>
        <begin position="1"/>
        <end position="118"/>
    </location>
</feature>
<dbReference type="InterPro" id="IPR027417">
    <property type="entry name" value="P-loop_NTPase"/>
</dbReference>
<dbReference type="Gene3D" id="3.40.50.300">
    <property type="entry name" value="P-loop containing nucleotide triphosphate hydrolases"/>
    <property type="match status" value="2"/>
</dbReference>
<dbReference type="PROSITE" id="PS51194">
    <property type="entry name" value="HELICASE_CTER"/>
    <property type="match status" value="1"/>
</dbReference>
<evidence type="ECO:0000313" key="7">
    <source>
        <dbReference type="Proteomes" id="UP000624041"/>
    </source>
</evidence>
<feature type="domain" description="Helicase C-terminal" evidence="5">
    <location>
        <begin position="150"/>
        <end position="300"/>
    </location>
</feature>
<dbReference type="InterPro" id="IPR014001">
    <property type="entry name" value="Helicase_ATP-bd"/>
</dbReference>
<evidence type="ECO:0000259" key="4">
    <source>
        <dbReference type="PROSITE" id="PS51192"/>
    </source>
</evidence>
<keyword evidence="2" id="KW-0067">ATP-binding</keyword>
<organism evidence="6 7">
    <name type="scientific">Oceanobacillus indicireducens</name>
    <dbReference type="NCBI Taxonomy" id="1004261"/>
    <lineage>
        <taxon>Bacteria</taxon>
        <taxon>Bacillati</taxon>
        <taxon>Bacillota</taxon>
        <taxon>Bacilli</taxon>
        <taxon>Bacillales</taxon>
        <taxon>Bacillaceae</taxon>
        <taxon>Oceanobacillus</taxon>
    </lineage>
</organism>
<dbReference type="PANTHER" id="PTHR30580:SF1">
    <property type="entry name" value="COMF OPERON PROTEIN 1"/>
    <property type="match status" value="1"/>
</dbReference>
<dbReference type="AlphaFoldDB" id="A0A917XUC5"/>
<dbReference type="GO" id="GO:0043138">
    <property type="term" value="F:3'-5' DNA helicase activity"/>
    <property type="evidence" value="ECO:0007669"/>
    <property type="project" value="TreeGrafter"/>
</dbReference>
<dbReference type="GO" id="GO:0006302">
    <property type="term" value="P:double-strand break repair"/>
    <property type="evidence" value="ECO:0007669"/>
    <property type="project" value="TreeGrafter"/>
</dbReference>
<accession>A0A917XUC5</accession>
<evidence type="ECO:0000256" key="3">
    <source>
        <dbReference type="ARBA" id="ARBA00023125"/>
    </source>
</evidence>
<dbReference type="PANTHER" id="PTHR30580">
    <property type="entry name" value="PRIMOSOMAL PROTEIN N"/>
    <property type="match status" value="1"/>
</dbReference>